<reference evidence="2" key="1">
    <citation type="submission" date="2022-11" db="UniProtKB">
        <authorList>
            <consortium name="WormBaseParasite"/>
        </authorList>
    </citation>
    <scope>IDENTIFICATION</scope>
</reference>
<sequence>MDIKNIKEMTLSIPSADFNADLSKPDNVPKGHDFEDWEYAAVIKLDDFLDPSNKFFVNNVLKMEFRGLIECEKPEPESLGYTLWHAEDKDFSFIVGKNEIKALKLILRHYSSVLSGMFNSKVKQLIIDDFDWHTVHDALRFCYGLPPYYVTGEKLLNCLRFANVYDMLIIKERIADQLSNYIKRKNVCKLANKSLKYNAPALKGYCIDFISKCVRDGKTYDNAMNLNMEIVKELYQSSICRTSIS</sequence>
<organism evidence="1 2">
    <name type="scientific">Panagrolaimus sp. PS1159</name>
    <dbReference type="NCBI Taxonomy" id="55785"/>
    <lineage>
        <taxon>Eukaryota</taxon>
        <taxon>Metazoa</taxon>
        <taxon>Ecdysozoa</taxon>
        <taxon>Nematoda</taxon>
        <taxon>Chromadorea</taxon>
        <taxon>Rhabditida</taxon>
        <taxon>Tylenchina</taxon>
        <taxon>Panagrolaimomorpha</taxon>
        <taxon>Panagrolaimoidea</taxon>
        <taxon>Panagrolaimidae</taxon>
        <taxon>Panagrolaimus</taxon>
    </lineage>
</organism>
<name>A0AC35F0H9_9BILA</name>
<protein>
    <submittedName>
        <fullName evidence="2">BTB domain-containing protein</fullName>
    </submittedName>
</protein>
<evidence type="ECO:0000313" key="2">
    <source>
        <dbReference type="WBParaSite" id="PS1159_v2.g12575.t1"/>
    </source>
</evidence>
<evidence type="ECO:0000313" key="1">
    <source>
        <dbReference type="Proteomes" id="UP000887580"/>
    </source>
</evidence>
<proteinExistence type="predicted"/>
<dbReference type="WBParaSite" id="PS1159_v2.g12575.t1">
    <property type="protein sequence ID" value="PS1159_v2.g12575.t1"/>
    <property type="gene ID" value="PS1159_v2.g12575"/>
</dbReference>
<dbReference type="Proteomes" id="UP000887580">
    <property type="component" value="Unplaced"/>
</dbReference>
<accession>A0AC35F0H9</accession>